<gene>
    <name evidence="1" type="ORF">C1280_36310</name>
</gene>
<dbReference type="PANTHER" id="PTHR46889">
    <property type="entry name" value="TRANSPOSASE INSF FOR INSERTION SEQUENCE IS3B-RELATED"/>
    <property type="match status" value="1"/>
</dbReference>
<dbReference type="AlphaFoldDB" id="A0A2Z3HJB5"/>
<dbReference type="OrthoDB" id="936265at2"/>
<dbReference type="SUPFAM" id="SSF53098">
    <property type="entry name" value="Ribonuclease H-like"/>
    <property type="match status" value="1"/>
</dbReference>
<keyword evidence="2" id="KW-1185">Reference proteome</keyword>
<reference evidence="1 2" key="1">
    <citation type="submission" date="2018-01" db="EMBL/GenBank/DDBJ databases">
        <title>G. obscuriglobus.</title>
        <authorList>
            <person name="Franke J."/>
            <person name="Blomberg W."/>
            <person name="Selmecki A."/>
        </authorList>
    </citation>
    <scope>NUCLEOTIDE SEQUENCE [LARGE SCALE GENOMIC DNA]</scope>
    <source>
        <strain evidence="1 2">DSM 5831</strain>
    </source>
</reference>
<dbReference type="GO" id="GO:0003676">
    <property type="term" value="F:nucleic acid binding"/>
    <property type="evidence" value="ECO:0007669"/>
    <property type="project" value="InterPro"/>
</dbReference>
<accession>A0A2Z3HJB5</accession>
<dbReference type="EMBL" id="CP025958">
    <property type="protein sequence ID" value="AWM41924.1"/>
    <property type="molecule type" value="Genomic_DNA"/>
</dbReference>
<organism evidence="1 2">
    <name type="scientific">Gemmata obscuriglobus</name>
    <dbReference type="NCBI Taxonomy" id="114"/>
    <lineage>
        <taxon>Bacteria</taxon>
        <taxon>Pseudomonadati</taxon>
        <taxon>Planctomycetota</taxon>
        <taxon>Planctomycetia</taxon>
        <taxon>Gemmatales</taxon>
        <taxon>Gemmataceae</taxon>
        <taxon>Gemmata</taxon>
    </lineage>
</organism>
<name>A0A2Z3HJB5_9BACT</name>
<dbReference type="InterPro" id="IPR012337">
    <property type="entry name" value="RNaseH-like_sf"/>
</dbReference>
<dbReference type="Gene3D" id="3.30.420.10">
    <property type="entry name" value="Ribonuclease H-like superfamily/Ribonuclease H"/>
    <property type="match status" value="1"/>
</dbReference>
<dbReference type="KEGG" id="gog:C1280_36310"/>
<evidence type="ECO:0008006" key="3">
    <source>
        <dbReference type="Google" id="ProtNLM"/>
    </source>
</evidence>
<protein>
    <recommendedName>
        <fullName evidence="3">Integrase catalytic domain-containing protein</fullName>
    </recommendedName>
</protein>
<sequence length="137" mass="15171">MAELMRGAGIAAKTKRKFRQTIDPNHGLPVAENRLARTFDPDQTEAVWVADITDIPTREGRLYLAAVEDLLRRVALGGWMDQTMTSRLVVDALEMALARLAPTGFHLRGWWLIRIGGARTRASTTSGGWRRSGSRAA</sequence>
<evidence type="ECO:0000313" key="1">
    <source>
        <dbReference type="EMBL" id="AWM41924.1"/>
    </source>
</evidence>
<dbReference type="InterPro" id="IPR050900">
    <property type="entry name" value="Transposase_IS3/IS150/IS904"/>
</dbReference>
<proteinExistence type="predicted"/>
<evidence type="ECO:0000313" key="2">
    <source>
        <dbReference type="Proteomes" id="UP000245802"/>
    </source>
</evidence>
<dbReference type="Proteomes" id="UP000245802">
    <property type="component" value="Chromosome"/>
</dbReference>
<dbReference type="InterPro" id="IPR036397">
    <property type="entry name" value="RNaseH_sf"/>
</dbReference>
<dbReference type="PANTHER" id="PTHR46889:SF4">
    <property type="entry name" value="TRANSPOSASE INSO FOR INSERTION SEQUENCE ELEMENT IS911B-RELATED"/>
    <property type="match status" value="1"/>
</dbReference>